<evidence type="ECO:0000256" key="6">
    <source>
        <dbReference type="SAM" id="MobiDB-lite"/>
    </source>
</evidence>
<keyword evidence="5" id="KW-0687">Ribonucleoprotein</keyword>
<sequence length="142" mass="16228">MAQVARKAREGTVVSDKMDKTVVVTVSSSTRHRLYKKIMRRLRRYMVHDETNDAKLGDRVRIVESRPHSRRKRWQLAEVLVRADRPELAAEEIDLELLGEVKVEEEEEEPGAEAKTEPEEPAEAAEEPETEAKAEPEEPAEA</sequence>
<evidence type="ECO:0000256" key="3">
    <source>
        <dbReference type="ARBA" id="ARBA00022884"/>
    </source>
</evidence>
<proteinExistence type="inferred from homology"/>
<feature type="non-terminal residue" evidence="7">
    <location>
        <position position="142"/>
    </location>
</feature>
<dbReference type="SUPFAM" id="SSF50249">
    <property type="entry name" value="Nucleic acid-binding proteins"/>
    <property type="match status" value="1"/>
</dbReference>
<dbReference type="PRINTS" id="PR00973">
    <property type="entry name" value="RIBOSOMALS17"/>
</dbReference>
<evidence type="ECO:0000256" key="5">
    <source>
        <dbReference type="ARBA" id="ARBA00023274"/>
    </source>
</evidence>
<dbReference type="GO" id="GO:0022627">
    <property type="term" value="C:cytosolic small ribosomal subunit"/>
    <property type="evidence" value="ECO:0007669"/>
    <property type="project" value="TreeGrafter"/>
</dbReference>
<evidence type="ECO:0008006" key="8">
    <source>
        <dbReference type="Google" id="ProtNLM"/>
    </source>
</evidence>
<evidence type="ECO:0000256" key="4">
    <source>
        <dbReference type="ARBA" id="ARBA00022980"/>
    </source>
</evidence>
<keyword evidence="2" id="KW-0699">rRNA-binding</keyword>
<feature type="region of interest" description="Disordered" evidence="6">
    <location>
        <begin position="99"/>
        <end position="142"/>
    </location>
</feature>
<feature type="compositionally biased region" description="Acidic residues" evidence="6">
    <location>
        <begin position="119"/>
        <end position="129"/>
    </location>
</feature>
<organism evidence="7">
    <name type="scientific">marine sediment metagenome</name>
    <dbReference type="NCBI Taxonomy" id="412755"/>
    <lineage>
        <taxon>unclassified sequences</taxon>
        <taxon>metagenomes</taxon>
        <taxon>ecological metagenomes</taxon>
    </lineage>
</organism>
<dbReference type="Gene3D" id="2.40.50.140">
    <property type="entry name" value="Nucleic acid-binding proteins"/>
    <property type="match status" value="1"/>
</dbReference>
<feature type="compositionally biased region" description="Acidic residues" evidence="6">
    <location>
        <begin position="99"/>
        <end position="111"/>
    </location>
</feature>
<dbReference type="AlphaFoldDB" id="A0A0F8YRH1"/>
<keyword evidence="3" id="KW-0694">RNA-binding</keyword>
<dbReference type="NCBIfam" id="TIGR03635">
    <property type="entry name" value="uS17_bact"/>
    <property type="match status" value="1"/>
</dbReference>
<dbReference type="Pfam" id="PF00366">
    <property type="entry name" value="Ribosomal_S17"/>
    <property type="match status" value="1"/>
</dbReference>
<gene>
    <name evidence="7" type="ORF">LCGC14_3123210</name>
</gene>
<comment type="similarity">
    <text evidence="1">Belongs to the universal ribosomal protein uS17 family.</text>
</comment>
<protein>
    <recommendedName>
        <fullName evidence="8">30S ribosomal protein S17</fullName>
    </recommendedName>
</protein>
<dbReference type="InterPro" id="IPR019984">
    <property type="entry name" value="Ribosomal_uS17_bact/chlr"/>
</dbReference>
<name>A0A0F8YRH1_9ZZZZ</name>
<evidence type="ECO:0000313" key="7">
    <source>
        <dbReference type="EMBL" id="KKK50621.1"/>
    </source>
</evidence>
<comment type="caution">
    <text evidence="7">The sequence shown here is derived from an EMBL/GenBank/DDBJ whole genome shotgun (WGS) entry which is preliminary data.</text>
</comment>
<dbReference type="InterPro" id="IPR012340">
    <property type="entry name" value="NA-bd_OB-fold"/>
</dbReference>
<reference evidence="7" key="1">
    <citation type="journal article" date="2015" name="Nature">
        <title>Complex archaea that bridge the gap between prokaryotes and eukaryotes.</title>
        <authorList>
            <person name="Spang A."/>
            <person name="Saw J.H."/>
            <person name="Jorgensen S.L."/>
            <person name="Zaremba-Niedzwiedzka K."/>
            <person name="Martijn J."/>
            <person name="Lind A.E."/>
            <person name="van Eijk R."/>
            <person name="Schleper C."/>
            <person name="Guy L."/>
            <person name="Ettema T.J."/>
        </authorList>
    </citation>
    <scope>NUCLEOTIDE SEQUENCE</scope>
</reference>
<evidence type="ECO:0000256" key="1">
    <source>
        <dbReference type="ARBA" id="ARBA00010254"/>
    </source>
</evidence>
<dbReference type="PANTHER" id="PTHR10744:SF1">
    <property type="entry name" value="SMALL RIBOSOMAL SUBUNIT PROTEIN US17M"/>
    <property type="match status" value="1"/>
</dbReference>
<keyword evidence="4" id="KW-0689">Ribosomal protein</keyword>
<dbReference type="NCBIfam" id="NF004123">
    <property type="entry name" value="PRK05610.1"/>
    <property type="match status" value="1"/>
</dbReference>
<dbReference type="InterPro" id="IPR000266">
    <property type="entry name" value="Ribosomal_uS17"/>
</dbReference>
<dbReference type="GO" id="GO:0019843">
    <property type="term" value="F:rRNA binding"/>
    <property type="evidence" value="ECO:0007669"/>
    <property type="project" value="UniProtKB-KW"/>
</dbReference>
<dbReference type="HAMAP" id="MF_01345_B">
    <property type="entry name" value="Ribosomal_uS17_B"/>
    <property type="match status" value="1"/>
</dbReference>
<dbReference type="CDD" id="cd00364">
    <property type="entry name" value="Ribosomal_uS17"/>
    <property type="match status" value="1"/>
</dbReference>
<dbReference type="GO" id="GO:0006412">
    <property type="term" value="P:translation"/>
    <property type="evidence" value="ECO:0007669"/>
    <property type="project" value="InterPro"/>
</dbReference>
<accession>A0A0F8YRH1</accession>
<dbReference type="PANTHER" id="PTHR10744">
    <property type="entry name" value="40S RIBOSOMAL PROTEIN S11 FAMILY MEMBER"/>
    <property type="match status" value="1"/>
</dbReference>
<dbReference type="EMBL" id="LAZR01067925">
    <property type="protein sequence ID" value="KKK50621.1"/>
    <property type="molecule type" value="Genomic_DNA"/>
</dbReference>
<dbReference type="GO" id="GO:0003735">
    <property type="term" value="F:structural constituent of ribosome"/>
    <property type="evidence" value="ECO:0007669"/>
    <property type="project" value="InterPro"/>
</dbReference>
<evidence type="ECO:0000256" key="2">
    <source>
        <dbReference type="ARBA" id="ARBA00022730"/>
    </source>
</evidence>